<gene>
    <name evidence="6" type="ordered locus">Acid_0309</name>
</gene>
<evidence type="ECO:0000259" key="5">
    <source>
        <dbReference type="Pfam" id="PF01258"/>
    </source>
</evidence>
<protein>
    <submittedName>
        <fullName evidence="6">Transcriptional regulator, TraR/DksA family</fullName>
    </submittedName>
</protein>
<dbReference type="SUPFAM" id="SSF57716">
    <property type="entry name" value="Glucocorticoid receptor-like (DNA-binding domain)"/>
    <property type="match status" value="1"/>
</dbReference>
<keyword evidence="3" id="KW-0862">Zinc</keyword>
<dbReference type="PROSITE" id="PS51128">
    <property type="entry name" value="ZF_DKSA_2"/>
    <property type="match status" value="1"/>
</dbReference>
<evidence type="ECO:0000313" key="6">
    <source>
        <dbReference type="EMBL" id="ABJ81321.1"/>
    </source>
</evidence>
<dbReference type="PANTHER" id="PTHR33823:SF4">
    <property type="entry name" value="GENERAL STRESS PROTEIN 16O"/>
    <property type="match status" value="1"/>
</dbReference>
<dbReference type="InterPro" id="IPR000962">
    <property type="entry name" value="Znf_DskA_TraR"/>
</dbReference>
<reference evidence="6" key="1">
    <citation type="submission" date="2006-10" db="EMBL/GenBank/DDBJ databases">
        <title>Complete sequence of Solibacter usitatus Ellin6076.</title>
        <authorList>
            <consortium name="US DOE Joint Genome Institute"/>
            <person name="Copeland A."/>
            <person name="Lucas S."/>
            <person name="Lapidus A."/>
            <person name="Barry K."/>
            <person name="Detter J.C."/>
            <person name="Glavina del Rio T."/>
            <person name="Hammon N."/>
            <person name="Israni S."/>
            <person name="Dalin E."/>
            <person name="Tice H."/>
            <person name="Pitluck S."/>
            <person name="Thompson L.S."/>
            <person name="Brettin T."/>
            <person name="Bruce D."/>
            <person name="Han C."/>
            <person name="Tapia R."/>
            <person name="Gilna P."/>
            <person name="Schmutz J."/>
            <person name="Larimer F."/>
            <person name="Land M."/>
            <person name="Hauser L."/>
            <person name="Kyrpides N."/>
            <person name="Mikhailova N."/>
            <person name="Janssen P.H."/>
            <person name="Kuske C.R."/>
            <person name="Richardson P."/>
        </authorList>
    </citation>
    <scope>NUCLEOTIDE SEQUENCE</scope>
    <source>
        <strain evidence="6">Ellin6076</strain>
    </source>
</reference>
<evidence type="ECO:0000256" key="4">
    <source>
        <dbReference type="PROSITE-ProRule" id="PRU00510"/>
    </source>
</evidence>
<sequence>MKKGEKALRPQDIHRAKLLEKRASVLSGLGMKFDTRARMGRVAEDDQAQISHDEFVSLRMNGLDYRQLRMVEEALDRLESGDFGICLACDESIAEKRLQALPWARYCVKCQDEMGAEMIVGGTGVPPR</sequence>
<evidence type="ECO:0000256" key="3">
    <source>
        <dbReference type="ARBA" id="ARBA00022833"/>
    </source>
</evidence>
<dbReference type="GO" id="GO:0008270">
    <property type="term" value="F:zinc ion binding"/>
    <property type="evidence" value="ECO:0007669"/>
    <property type="project" value="UniProtKB-KW"/>
</dbReference>
<dbReference type="AlphaFoldDB" id="Q02C95"/>
<accession>Q02C95</accession>
<proteinExistence type="predicted"/>
<dbReference type="HOGENOM" id="CLU_043144_3_1_0"/>
<dbReference type="eggNOG" id="COG1734">
    <property type="taxonomic scope" value="Bacteria"/>
</dbReference>
<dbReference type="STRING" id="234267.Acid_0309"/>
<feature type="zinc finger region" description="dksA C4-type" evidence="4">
    <location>
        <begin position="86"/>
        <end position="110"/>
    </location>
</feature>
<dbReference type="InParanoid" id="Q02C95"/>
<name>Q02C95_SOLUE</name>
<dbReference type="Gene3D" id="1.20.120.910">
    <property type="entry name" value="DksA, coiled-coil domain"/>
    <property type="match status" value="1"/>
</dbReference>
<keyword evidence="2" id="KW-0863">Zinc-finger</keyword>
<dbReference type="Pfam" id="PF01258">
    <property type="entry name" value="zf-dskA_traR"/>
    <property type="match status" value="1"/>
</dbReference>
<evidence type="ECO:0000256" key="1">
    <source>
        <dbReference type="ARBA" id="ARBA00022723"/>
    </source>
</evidence>
<dbReference type="FunCoup" id="Q02C95">
    <property type="interactions" value="325"/>
</dbReference>
<evidence type="ECO:0000256" key="2">
    <source>
        <dbReference type="ARBA" id="ARBA00022771"/>
    </source>
</evidence>
<feature type="domain" description="Zinc finger DksA/TraR C4-type" evidence="5">
    <location>
        <begin position="81"/>
        <end position="112"/>
    </location>
</feature>
<dbReference type="PANTHER" id="PTHR33823">
    <property type="entry name" value="RNA POLYMERASE-BINDING TRANSCRIPTION FACTOR DKSA-RELATED"/>
    <property type="match status" value="1"/>
</dbReference>
<dbReference type="EMBL" id="CP000473">
    <property type="protein sequence ID" value="ABJ81321.1"/>
    <property type="molecule type" value="Genomic_DNA"/>
</dbReference>
<keyword evidence="1" id="KW-0479">Metal-binding</keyword>
<dbReference type="KEGG" id="sus:Acid_0309"/>
<organism evidence="6">
    <name type="scientific">Solibacter usitatus (strain Ellin6076)</name>
    <dbReference type="NCBI Taxonomy" id="234267"/>
    <lineage>
        <taxon>Bacteria</taxon>
        <taxon>Pseudomonadati</taxon>
        <taxon>Acidobacteriota</taxon>
        <taxon>Terriglobia</taxon>
        <taxon>Bryobacterales</taxon>
        <taxon>Solibacteraceae</taxon>
        <taxon>Candidatus Solibacter</taxon>
    </lineage>
</organism>